<evidence type="ECO:0000256" key="1">
    <source>
        <dbReference type="SAM" id="MobiDB-lite"/>
    </source>
</evidence>
<sequence length="122" mass="14173">MEPDATVEHRTRKKHRVVSVPTSVSAHATMECEDIQEEHPFPATTDWWKMNLSFSEIVMKSGEDKRLAFVDLEDDIAKEGDIQIYFSGGMEIELQKCTNMSMRTAQYMGKERHKCHRIKNIK</sequence>
<evidence type="ECO:0000313" key="3">
    <source>
        <dbReference type="Proteomes" id="UP001279734"/>
    </source>
</evidence>
<reference evidence="2" key="1">
    <citation type="submission" date="2023-05" db="EMBL/GenBank/DDBJ databases">
        <title>Nepenthes gracilis genome sequencing.</title>
        <authorList>
            <person name="Fukushima K."/>
        </authorList>
    </citation>
    <scope>NUCLEOTIDE SEQUENCE</scope>
    <source>
        <strain evidence="2">SING2019-196</strain>
    </source>
</reference>
<gene>
    <name evidence="2" type="ORF">Nepgr_011905</name>
</gene>
<protein>
    <submittedName>
        <fullName evidence="2">Uncharacterized protein</fullName>
    </submittedName>
</protein>
<organism evidence="2 3">
    <name type="scientific">Nepenthes gracilis</name>
    <name type="common">Slender pitcher plant</name>
    <dbReference type="NCBI Taxonomy" id="150966"/>
    <lineage>
        <taxon>Eukaryota</taxon>
        <taxon>Viridiplantae</taxon>
        <taxon>Streptophyta</taxon>
        <taxon>Embryophyta</taxon>
        <taxon>Tracheophyta</taxon>
        <taxon>Spermatophyta</taxon>
        <taxon>Magnoliopsida</taxon>
        <taxon>eudicotyledons</taxon>
        <taxon>Gunneridae</taxon>
        <taxon>Pentapetalae</taxon>
        <taxon>Caryophyllales</taxon>
        <taxon>Nepenthaceae</taxon>
        <taxon>Nepenthes</taxon>
    </lineage>
</organism>
<comment type="caution">
    <text evidence="2">The sequence shown here is derived from an EMBL/GenBank/DDBJ whole genome shotgun (WGS) entry which is preliminary data.</text>
</comment>
<dbReference type="Proteomes" id="UP001279734">
    <property type="component" value="Unassembled WGS sequence"/>
</dbReference>
<name>A0AAD3XMP3_NEPGR</name>
<feature type="region of interest" description="Disordered" evidence="1">
    <location>
        <begin position="1"/>
        <end position="20"/>
    </location>
</feature>
<dbReference type="AlphaFoldDB" id="A0AAD3XMP3"/>
<keyword evidence="3" id="KW-1185">Reference proteome</keyword>
<evidence type="ECO:0000313" key="2">
    <source>
        <dbReference type="EMBL" id="GMH10064.1"/>
    </source>
</evidence>
<accession>A0AAD3XMP3</accession>
<dbReference type="EMBL" id="BSYO01000009">
    <property type="protein sequence ID" value="GMH10064.1"/>
    <property type="molecule type" value="Genomic_DNA"/>
</dbReference>
<proteinExistence type="predicted"/>